<name>A0A3D8QD10_9HELO</name>
<comment type="caution">
    <text evidence="3">The sequence shown here is derived from an EMBL/GenBank/DDBJ whole genome shotgun (WGS) entry which is preliminary data.</text>
</comment>
<organism evidence="3 4">
    <name type="scientific">Coleophoma cylindrospora</name>
    <dbReference type="NCBI Taxonomy" id="1849047"/>
    <lineage>
        <taxon>Eukaryota</taxon>
        <taxon>Fungi</taxon>
        <taxon>Dikarya</taxon>
        <taxon>Ascomycota</taxon>
        <taxon>Pezizomycotina</taxon>
        <taxon>Leotiomycetes</taxon>
        <taxon>Helotiales</taxon>
        <taxon>Dermateaceae</taxon>
        <taxon>Coleophoma</taxon>
    </lineage>
</organism>
<dbReference type="EMBL" id="PDLM01000016">
    <property type="protein sequence ID" value="RDW59733.1"/>
    <property type="molecule type" value="Genomic_DNA"/>
</dbReference>
<feature type="compositionally biased region" description="Low complexity" evidence="1">
    <location>
        <begin position="230"/>
        <end position="248"/>
    </location>
</feature>
<feature type="domain" description="DUF7582" evidence="2">
    <location>
        <begin position="255"/>
        <end position="403"/>
    </location>
</feature>
<keyword evidence="4" id="KW-1185">Reference proteome</keyword>
<proteinExistence type="predicted"/>
<evidence type="ECO:0000313" key="4">
    <source>
        <dbReference type="Proteomes" id="UP000256645"/>
    </source>
</evidence>
<protein>
    <recommendedName>
        <fullName evidence="2">DUF7582 domain-containing protein</fullName>
    </recommendedName>
</protein>
<dbReference type="AlphaFoldDB" id="A0A3D8QD10"/>
<feature type="compositionally biased region" description="Low complexity" evidence="1">
    <location>
        <begin position="198"/>
        <end position="213"/>
    </location>
</feature>
<evidence type="ECO:0000259" key="2">
    <source>
        <dbReference type="Pfam" id="PF24483"/>
    </source>
</evidence>
<feature type="compositionally biased region" description="Low complexity" evidence="1">
    <location>
        <begin position="170"/>
        <end position="190"/>
    </location>
</feature>
<feature type="compositionally biased region" description="Pro residues" evidence="1">
    <location>
        <begin position="150"/>
        <end position="160"/>
    </location>
</feature>
<sequence length="542" mass="58784">MSALISSVWLPTGQSSSAAATILVLGADVDSFIYGARPSGKLLLTSEQSRAEQSLREPPPSFWVTIPTCSTASLPFHSISFPSFQHHAEIMPAITKDLISPPLEAGPSLLDTNQLPPQLCSALDYVSTRLARKRLHITLVAMRKDVQLPTSPPPSPPLPTPKSRFEPFTKSLSKHSSSLSLKSSSSATSSKSKESLRITAPAPTSPTLTTTISYSRTQHPSLPSSPRPISPTSTTSSESSSPSLSPCSSPIMPNSYGISLLHATSLTPKAEKILRAIVAKAEKKFDIGSAWLSAQPLTTSSRCAMTNDLIRRSITQNETIFCSEGLTLLSLCHIYTFKCYLHNYSRLLTPAALTAGVDELQRLVLAHHGRRITKGYLIRTYSWLGVSLSALVDVNEGYKKTYGGIERLSGIEISNEERHSPPPLKTEFCAPPPPRRPALQLAYIDTRREVVEVGESAKGKDITLSPAASPSSQHTSVSYNQDSVTKKFYNDLTSFREDRGPHLRGPVTPNDYGDITPITKGEWKFLIVGDGFGTKTAALEVC</sequence>
<dbReference type="STRING" id="1849047.A0A3D8QD10"/>
<evidence type="ECO:0000313" key="3">
    <source>
        <dbReference type="EMBL" id="RDW59733.1"/>
    </source>
</evidence>
<dbReference type="OrthoDB" id="5350192at2759"/>
<dbReference type="Pfam" id="PF24483">
    <property type="entry name" value="DUF7582"/>
    <property type="match status" value="1"/>
</dbReference>
<dbReference type="Proteomes" id="UP000256645">
    <property type="component" value="Unassembled WGS sequence"/>
</dbReference>
<reference evidence="3 4" key="1">
    <citation type="journal article" date="2018" name="IMA Fungus">
        <title>IMA Genome-F 9: Draft genome sequence of Annulohypoxylon stygium, Aspergillus mulundensis, Berkeleyomyces basicola (syn. Thielaviopsis basicola), Ceratocystis smalleyi, two Cercospora beticola strains, Coleophoma cylindrospora, Fusarium fracticaudum, Phialophora cf. hyalina, and Morchella septimelata.</title>
        <authorList>
            <person name="Wingfield B.D."/>
            <person name="Bills G.F."/>
            <person name="Dong Y."/>
            <person name="Huang W."/>
            <person name="Nel W.J."/>
            <person name="Swalarsk-Parry B.S."/>
            <person name="Vaghefi N."/>
            <person name="Wilken P.M."/>
            <person name="An Z."/>
            <person name="de Beer Z.W."/>
            <person name="De Vos L."/>
            <person name="Chen L."/>
            <person name="Duong T.A."/>
            <person name="Gao Y."/>
            <person name="Hammerbacher A."/>
            <person name="Kikkert J.R."/>
            <person name="Li Y."/>
            <person name="Li H."/>
            <person name="Li K."/>
            <person name="Li Q."/>
            <person name="Liu X."/>
            <person name="Ma X."/>
            <person name="Naidoo K."/>
            <person name="Pethybridge S.J."/>
            <person name="Sun J."/>
            <person name="Steenkamp E.T."/>
            <person name="van der Nest M.A."/>
            <person name="van Wyk S."/>
            <person name="Wingfield M.J."/>
            <person name="Xiong C."/>
            <person name="Yue Q."/>
            <person name="Zhang X."/>
        </authorList>
    </citation>
    <scope>NUCLEOTIDE SEQUENCE [LARGE SCALE GENOMIC DNA]</scope>
    <source>
        <strain evidence="3 4">BP6252</strain>
    </source>
</reference>
<accession>A0A3D8QD10</accession>
<gene>
    <name evidence="3" type="ORF">BP6252_12820</name>
</gene>
<feature type="region of interest" description="Disordered" evidence="1">
    <location>
        <begin position="146"/>
        <end position="248"/>
    </location>
</feature>
<evidence type="ECO:0000256" key="1">
    <source>
        <dbReference type="SAM" id="MobiDB-lite"/>
    </source>
</evidence>
<dbReference type="InterPro" id="IPR056004">
    <property type="entry name" value="DUF7582"/>
</dbReference>